<feature type="domain" description="EB1 C-terminal" evidence="7">
    <location>
        <begin position="131"/>
        <end position="201"/>
    </location>
</feature>
<evidence type="ECO:0000256" key="4">
    <source>
        <dbReference type="ARBA" id="ARBA00023212"/>
    </source>
</evidence>
<dbReference type="STRING" id="10228.B3S246"/>
<dbReference type="RefSeq" id="XP_002114278.1">
    <property type="nucleotide sequence ID" value="XM_002114242.1"/>
</dbReference>
<evidence type="ECO:0000259" key="7">
    <source>
        <dbReference type="PROSITE" id="PS51230"/>
    </source>
</evidence>
<dbReference type="Gene3D" id="1.20.5.1430">
    <property type="match status" value="1"/>
</dbReference>
<proteinExistence type="predicted"/>
<name>B3S246_TRIAD</name>
<evidence type="ECO:0000256" key="5">
    <source>
        <dbReference type="PROSITE-ProRule" id="PRU00576"/>
    </source>
</evidence>
<dbReference type="CTD" id="6755175"/>
<evidence type="ECO:0000313" key="9">
    <source>
        <dbReference type="Proteomes" id="UP000009022"/>
    </source>
</evidence>
<protein>
    <recommendedName>
        <fullName evidence="7">EB1 C-terminal domain-containing protein</fullName>
    </recommendedName>
</protein>
<dbReference type="Gene3D" id="1.10.418.10">
    <property type="entry name" value="Calponin-like domain"/>
    <property type="match status" value="1"/>
</dbReference>
<dbReference type="InterPro" id="IPR036872">
    <property type="entry name" value="CH_dom_sf"/>
</dbReference>
<dbReference type="GO" id="GO:0035372">
    <property type="term" value="P:protein localization to microtubule"/>
    <property type="evidence" value="ECO:0000318"/>
    <property type="project" value="GO_Central"/>
</dbReference>
<dbReference type="eggNOG" id="KOG3000">
    <property type="taxonomic scope" value="Eukaryota"/>
</dbReference>
<keyword evidence="4" id="KW-0206">Cytoskeleton</keyword>
<keyword evidence="3 5" id="KW-0493">Microtubule</keyword>
<feature type="region of interest" description="Disordered" evidence="6">
    <location>
        <begin position="84"/>
        <end position="136"/>
    </location>
</feature>
<dbReference type="SUPFAM" id="SSF140612">
    <property type="entry name" value="EB1 dimerisation domain-like"/>
    <property type="match status" value="1"/>
</dbReference>
<dbReference type="InterPro" id="IPR027328">
    <property type="entry name" value="MAPRE"/>
</dbReference>
<evidence type="ECO:0000256" key="3">
    <source>
        <dbReference type="ARBA" id="ARBA00022701"/>
    </source>
</evidence>
<comment type="subcellular location">
    <subcellularLocation>
        <location evidence="1">Cytoplasm</location>
        <location evidence="1">Cytoskeleton</location>
    </subcellularLocation>
</comment>
<dbReference type="InParanoid" id="B3S246"/>
<dbReference type="SUPFAM" id="SSF47576">
    <property type="entry name" value="Calponin-homology domain, CH-domain"/>
    <property type="match status" value="1"/>
</dbReference>
<feature type="compositionally biased region" description="Polar residues" evidence="6">
    <location>
        <begin position="87"/>
        <end position="104"/>
    </location>
</feature>
<evidence type="ECO:0000256" key="2">
    <source>
        <dbReference type="ARBA" id="ARBA00022490"/>
    </source>
</evidence>
<keyword evidence="2" id="KW-0963">Cytoplasm</keyword>
<dbReference type="OMA" id="TVLEHEY"/>
<reference evidence="8 9" key="1">
    <citation type="journal article" date="2008" name="Nature">
        <title>The Trichoplax genome and the nature of placozoans.</title>
        <authorList>
            <person name="Srivastava M."/>
            <person name="Begovic E."/>
            <person name="Chapman J."/>
            <person name="Putnam N.H."/>
            <person name="Hellsten U."/>
            <person name="Kawashima T."/>
            <person name="Kuo A."/>
            <person name="Mitros T."/>
            <person name="Salamov A."/>
            <person name="Carpenter M.L."/>
            <person name="Signorovitch A.Y."/>
            <person name="Moreno M.A."/>
            <person name="Kamm K."/>
            <person name="Grimwood J."/>
            <person name="Schmutz J."/>
            <person name="Shapiro H."/>
            <person name="Grigoriev I.V."/>
            <person name="Buss L.W."/>
            <person name="Schierwater B."/>
            <person name="Dellaporta S.L."/>
            <person name="Rokhsar D.S."/>
        </authorList>
    </citation>
    <scope>NUCLEOTIDE SEQUENCE [LARGE SCALE GENOMIC DNA]</scope>
    <source>
        <strain evidence="8 9">Grell-BS-1999</strain>
    </source>
</reference>
<dbReference type="OrthoDB" id="2119228at2759"/>
<accession>B3S246</accession>
<sequence>MDAKNGTANLSKVKFNTQLEHEYIQNFKILQIAFKKAGVDKTVPIERLIKGRFQDNFEFLQWFKRFFDANCNDSVDYDPVNARGGTASRSANTGAATKRTTAGVRTTGVKSKPAEKPRTMAPAGRTTKRAPASNNSNQVNELNAQITELKLTVEGLEKERDFYFNKLRDIEVLCQQDTAHDSPIIAQILEIMYATEDGFAAPEDEVEAGGEEIEEY</sequence>
<dbReference type="EMBL" id="DS985247">
    <property type="protein sequence ID" value="EDV23368.1"/>
    <property type="molecule type" value="Genomic_DNA"/>
</dbReference>
<dbReference type="Proteomes" id="UP000009022">
    <property type="component" value="Unassembled WGS sequence"/>
</dbReference>
<evidence type="ECO:0000256" key="1">
    <source>
        <dbReference type="ARBA" id="ARBA00004245"/>
    </source>
</evidence>
<dbReference type="GO" id="GO:0005881">
    <property type="term" value="C:cytoplasmic microtubule"/>
    <property type="evidence" value="ECO:0000318"/>
    <property type="project" value="GO_Central"/>
</dbReference>
<dbReference type="GO" id="GO:0031110">
    <property type="term" value="P:regulation of microtubule polymerization or depolymerization"/>
    <property type="evidence" value="ECO:0000318"/>
    <property type="project" value="GO_Central"/>
</dbReference>
<dbReference type="KEGG" id="tad:TRIADDRAFT_57922"/>
<dbReference type="GO" id="GO:0051010">
    <property type="term" value="F:microtubule plus-end binding"/>
    <property type="evidence" value="ECO:0000318"/>
    <property type="project" value="GO_Central"/>
</dbReference>
<gene>
    <name evidence="8" type="ORF">TRIADDRAFT_57922</name>
</gene>
<dbReference type="GO" id="GO:0035371">
    <property type="term" value="C:microtubule plus-end"/>
    <property type="evidence" value="ECO:0000318"/>
    <property type="project" value="GO_Central"/>
</dbReference>
<dbReference type="PANTHER" id="PTHR10623">
    <property type="entry name" value="MICROTUBULE-ASSOCIATED PROTEIN RP/EB FAMILY MEMBER"/>
    <property type="match status" value="1"/>
</dbReference>
<dbReference type="GO" id="GO:0005815">
    <property type="term" value="C:microtubule organizing center"/>
    <property type="evidence" value="ECO:0000318"/>
    <property type="project" value="GO_Central"/>
</dbReference>
<dbReference type="PROSITE" id="PS51230">
    <property type="entry name" value="EB1_C"/>
    <property type="match status" value="1"/>
</dbReference>
<dbReference type="HOGENOM" id="CLU_041744_1_1_1"/>
<keyword evidence="9" id="KW-1185">Reference proteome</keyword>
<dbReference type="InterPro" id="IPR036133">
    <property type="entry name" value="EB1_C_sf"/>
</dbReference>
<dbReference type="FunFam" id="1.10.418.10:FF:000212">
    <property type="entry name" value="Uncharacterized protein"/>
    <property type="match status" value="1"/>
</dbReference>
<organism evidence="8 9">
    <name type="scientific">Trichoplax adhaerens</name>
    <name type="common">Trichoplax reptans</name>
    <dbReference type="NCBI Taxonomy" id="10228"/>
    <lineage>
        <taxon>Eukaryota</taxon>
        <taxon>Metazoa</taxon>
        <taxon>Placozoa</taxon>
        <taxon>Uniplacotomia</taxon>
        <taxon>Trichoplacea</taxon>
        <taxon>Trichoplacidae</taxon>
        <taxon>Trichoplax</taxon>
    </lineage>
</organism>
<dbReference type="GO" id="GO:0051225">
    <property type="term" value="P:spindle assembly"/>
    <property type="evidence" value="ECO:0000318"/>
    <property type="project" value="GO_Central"/>
</dbReference>
<dbReference type="GeneID" id="6755175"/>
<evidence type="ECO:0000313" key="8">
    <source>
        <dbReference type="EMBL" id="EDV23368.1"/>
    </source>
</evidence>
<dbReference type="FunCoup" id="B3S246">
    <property type="interactions" value="2069"/>
</dbReference>
<dbReference type="Pfam" id="PF03271">
    <property type="entry name" value="EB1"/>
    <property type="match status" value="1"/>
</dbReference>
<dbReference type="FunFam" id="1.20.5.1430:FF:000005">
    <property type="entry name" value="Eb1, isoform E"/>
    <property type="match status" value="1"/>
</dbReference>
<dbReference type="PhylomeDB" id="B3S246"/>
<dbReference type="GO" id="GO:0051233">
    <property type="term" value="C:spindle midzone"/>
    <property type="evidence" value="ECO:0000318"/>
    <property type="project" value="GO_Central"/>
</dbReference>
<dbReference type="AlphaFoldDB" id="B3S246"/>
<dbReference type="InterPro" id="IPR004953">
    <property type="entry name" value="EB1_C"/>
</dbReference>
<evidence type="ECO:0000256" key="6">
    <source>
        <dbReference type="SAM" id="MobiDB-lite"/>
    </source>
</evidence>